<accession>A0ABT8GUF9</accession>
<keyword evidence="1" id="KW-1133">Transmembrane helix</keyword>
<sequence length="46" mass="5229">MGMFISTVTGFFVVLMISMAMFIHYLRVGLDSKSSVRIDPKPTEKF</sequence>
<dbReference type="Proteomes" id="UP001172743">
    <property type="component" value="Unassembled WGS sequence"/>
</dbReference>
<organism evidence="2 3">
    <name type="scientific">Ureibacillus aquaedulcis</name>
    <dbReference type="NCBI Taxonomy" id="3058421"/>
    <lineage>
        <taxon>Bacteria</taxon>
        <taxon>Bacillati</taxon>
        <taxon>Bacillota</taxon>
        <taxon>Bacilli</taxon>
        <taxon>Bacillales</taxon>
        <taxon>Caryophanaceae</taxon>
        <taxon>Ureibacillus</taxon>
    </lineage>
</organism>
<dbReference type="RefSeq" id="WP_301139369.1">
    <property type="nucleotide sequence ID" value="NZ_JAUHTQ010000015.1"/>
</dbReference>
<reference evidence="2" key="1">
    <citation type="submission" date="2023-07" db="EMBL/GenBank/DDBJ databases">
        <title>Ureibacillus sp. isolated from freshwater well.</title>
        <authorList>
            <person name="Kirdat K."/>
            <person name="Bhatt A."/>
            <person name="Teware R."/>
            <person name="Bhavsar Y."/>
            <person name="Yadav A."/>
        </authorList>
    </citation>
    <scope>NUCLEOTIDE SEQUENCE</scope>
    <source>
        <strain evidence="2">BA0131</strain>
    </source>
</reference>
<feature type="transmembrane region" description="Helical" evidence="1">
    <location>
        <begin position="6"/>
        <end position="26"/>
    </location>
</feature>
<proteinExistence type="predicted"/>
<evidence type="ECO:0000313" key="3">
    <source>
        <dbReference type="Proteomes" id="UP001172743"/>
    </source>
</evidence>
<comment type="caution">
    <text evidence="2">The sequence shown here is derived from an EMBL/GenBank/DDBJ whole genome shotgun (WGS) entry which is preliminary data.</text>
</comment>
<evidence type="ECO:0000313" key="2">
    <source>
        <dbReference type="EMBL" id="MDN4495048.1"/>
    </source>
</evidence>
<keyword evidence="1" id="KW-0472">Membrane</keyword>
<keyword evidence="3" id="KW-1185">Reference proteome</keyword>
<gene>
    <name evidence="2" type="ORF">QYB95_15955</name>
</gene>
<dbReference type="EMBL" id="JAUHTQ010000015">
    <property type="protein sequence ID" value="MDN4495048.1"/>
    <property type="molecule type" value="Genomic_DNA"/>
</dbReference>
<evidence type="ECO:0000256" key="1">
    <source>
        <dbReference type="SAM" id="Phobius"/>
    </source>
</evidence>
<protein>
    <submittedName>
        <fullName evidence="2">Uncharacterized protein</fullName>
    </submittedName>
</protein>
<name>A0ABT8GUF9_9BACL</name>
<keyword evidence="1" id="KW-0812">Transmembrane</keyword>